<evidence type="ECO:0000313" key="3">
    <source>
        <dbReference type="Proteomes" id="UP001344251"/>
    </source>
</evidence>
<organism evidence="2 3">
    <name type="scientific">Streptomyces decoyicus</name>
    <dbReference type="NCBI Taxonomy" id="249567"/>
    <lineage>
        <taxon>Bacteria</taxon>
        <taxon>Bacillati</taxon>
        <taxon>Actinomycetota</taxon>
        <taxon>Actinomycetes</taxon>
        <taxon>Kitasatosporales</taxon>
        <taxon>Streptomycetaceae</taxon>
        <taxon>Streptomyces</taxon>
    </lineage>
</organism>
<dbReference type="Gene3D" id="2.60.20.10">
    <property type="entry name" value="Crystallins"/>
    <property type="match status" value="1"/>
</dbReference>
<feature type="chain" id="PRO_5046881864" evidence="1">
    <location>
        <begin position="30"/>
        <end position="120"/>
    </location>
</feature>
<evidence type="ECO:0000313" key="2">
    <source>
        <dbReference type="EMBL" id="WSB73345.1"/>
    </source>
</evidence>
<gene>
    <name evidence="2" type="ORF">OG863_38375</name>
</gene>
<dbReference type="Pfam" id="PF03995">
    <property type="entry name" value="Inhibitor_I36"/>
    <property type="match status" value="1"/>
</dbReference>
<dbReference type="RefSeq" id="WP_326622937.1">
    <property type="nucleotide sequence ID" value="NZ_CP109106.1"/>
</dbReference>
<sequence>MKKSLVAGVIAAACVTVTTVGLGATPASADPNDCPKKYVCVWDNSNYEGRFVFVPGTERPNVGEYMNDRTTALSNRTGSHVCFYQNSNGKGSLLARVGPGDSRPNVGPTANDRISSWKAC</sequence>
<proteinExistence type="predicted"/>
<dbReference type="SUPFAM" id="SSF49695">
    <property type="entry name" value="gamma-Crystallin-like"/>
    <property type="match status" value="1"/>
</dbReference>
<keyword evidence="1" id="KW-0732">Signal</keyword>
<accession>A0ABZ1FTX7</accession>
<dbReference type="Proteomes" id="UP001344251">
    <property type="component" value="Chromosome"/>
</dbReference>
<keyword evidence="3" id="KW-1185">Reference proteome</keyword>
<evidence type="ECO:0000256" key="1">
    <source>
        <dbReference type="SAM" id="SignalP"/>
    </source>
</evidence>
<protein>
    <submittedName>
        <fullName evidence="2">Peptidase inhibitor family I36 protein</fullName>
    </submittedName>
</protein>
<reference evidence="2 3" key="1">
    <citation type="submission" date="2022-10" db="EMBL/GenBank/DDBJ databases">
        <title>The complete genomes of actinobacterial strains from the NBC collection.</title>
        <authorList>
            <person name="Joergensen T.S."/>
            <person name="Alvarez Arevalo M."/>
            <person name="Sterndorff E.B."/>
            <person name="Faurdal D."/>
            <person name="Vuksanovic O."/>
            <person name="Mourched A.-S."/>
            <person name="Charusanti P."/>
            <person name="Shaw S."/>
            <person name="Blin K."/>
            <person name="Weber T."/>
        </authorList>
    </citation>
    <scope>NUCLEOTIDE SEQUENCE [LARGE SCALE GENOMIC DNA]</scope>
    <source>
        <strain evidence="2 3">NBC 01774</strain>
    </source>
</reference>
<name>A0ABZ1FTX7_9ACTN</name>
<dbReference type="InterPro" id="IPR011024">
    <property type="entry name" value="G_crystallin-like"/>
</dbReference>
<dbReference type="EMBL" id="CP109106">
    <property type="protein sequence ID" value="WSB73345.1"/>
    <property type="molecule type" value="Genomic_DNA"/>
</dbReference>
<feature type="signal peptide" evidence="1">
    <location>
        <begin position="1"/>
        <end position="29"/>
    </location>
</feature>